<dbReference type="AlphaFoldDB" id="A0A830EAQ7"/>
<evidence type="ECO:0000313" key="15">
    <source>
        <dbReference type="EMBL" id="GGI81016.1"/>
    </source>
</evidence>
<feature type="domain" description="tRNA nucleotidyltransferase substrate binding" evidence="12">
    <location>
        <begin position="158"/>
        <end position="272"/>
    </location>
</feature>
<keyword evidence="5 10" id="KW-0547">Nucleotide-binding</keyword>
<dbReference type="InterPro" id="IPR015329">
    <property type="entry name" value="tRNA_NucTransf2"/>
</dbReference>
<feature type="domain" description="Polymerase nucleotidyl transferase" evidence="11">
    <location>
        <begin position="42"/>
        <end position="143"/>
    </location>
</feature>
<keyword evidence="8 10" id="KW-0460">Magnesium</keyword>
<evidence type="ECO:0000256" key="7">
    <source>
        <dbReference type="ARBA" id="ARBA00022840"/>
    </source>
</evidence>
<comment type="similarity">
    <text evidence="10">Belongs to the tRNA nucleotidyltransferase/poly(A) polymerase family. Archaeal CCA-adding enzyme subfamily.</text>
</comment>
<keyword evidence="2 10" id="KW-0819">tRNA processing</keyword>
<keyword evidence="6 10" id="KW-0692">RNA repair</keyword>
<comment type="miscellaneous">
    <text evidence="10">A single active site specifically recognizes both ATP and CTP and is responsible for their addition.</text>
</comment>
<feature type="binding site" evidence="10">
    <location>
        <position position="144"/>
    </location>
    <ligand>
        <name>CTP</name>
        <dbReference type="ChEBI" id="CHEBI:37563"/>
    </ligand>
</feature>
<feature type="binding site" evidence="10">
    <location>
        <position position="163"/>
    </location>
    <ligand>
        <name>ATP</name>
        <dbReference type="ChEBI" id="CHEBI:30616"/>
    </ligand>
</feature>
<accession>A0A830EAQ7</accession>
<name>A0A830EAQ7_9CREN</name>
<dbReference type="InterPro" id="IPR002934">
    <property type="entry name" value="Polymerase_NTP_transf_dom"/>
</dbReference>
<feature type="binding site" evidence="10">
    <location>
        <position position="172"/>
    </location>
    <ligand>
        <name>ATP</name>
        <dbReference type="ChEBI" id="CHEBI:30616"/>
    </ligand>
</feature>
<feature type="binding site" evidence="10">
    <location>
        <position position="54"/>
    </location>
    <ligand>
        <name>CTP</name>
        <dbReference type="ChEBI" id="CHEBI:37563"/>
    </ligand>
</feature>
<feature type="binding site" evidence="10">
    <location>
        <position position="144"/>
    </location>
    <ligand>
        <name>ATP</name>
        <dbReference type="ChEBI" id="CHEBI:30616"/>
    </ligand>
</feature>
<sequence>MDIEEVIKEAVGIVTPSLEERNRVINTANTVVKLVTDGLLKRGYRDFTVAIQGSVAKDTWLPGDRDIDIFIILPRDYIDKIRSGDIINDLIDVAVEYRLSWSIKYAQHPYIQLIINDFEVDVVPCIRISPGERPFTAADRTPLHTDFVKTKLMQRTIDVRLLKAFLKSVNIYGAEIKVRGFSGYVSELLIIHYGSFLNAIKAISNWSTRYVFIDMTNTYNEKDAVKKFKSPVIIIDPVDPSRNAAASINRDTLATAIAASREFLRNPSIKFFARTQYVEMELKLVLPTMVIRAPYPEGVSPDIVWGEVTRLMALLVRNLRKLGFKVVRSMAWSDDKSIILLMMIFEELELPRYELHEGPPVDSDAADSFIRKYVNRQDVVGPFIRGTRWFIVRNRRFPDVIDATRHIISTVSLKHLGNTLARSEYIKVKSINDIEVFHQSERAIVKEFLWSRPWWLT</sequence>
<reference evidence="17" key="3">
    <citation type="submission" date="2022-09" db="EMBL/GenBank/DDBJ databases">
        <title>Complete genome sequence of Vulcanisaeta souniana.</title>
        <authorList>
            <person name="Kato S."/>
            <person name="Itoh T."/>
            <person name="Ohkuma M."/>
        </authorList>
    </citation>
    <scope>NUCLEOTIDE SEQUENCE [LARGE SCALE GENOMIC DNA]</scope>
    <source>
        <strain evidence="17">JCM 11219</strain>
    </source>
</reference>
<dbReference type="CDD" id="cd05400">
    <property type="entry name" value="NT_2-5OAS_ClassI-CCAase"/>
    <property type="match status" value="1"/>
</dbReference>
<evidence type="ECO:0000256" key="8">
    <source>
        <dbReference type="ARBA" id="ARBA00022842"/>
    </source>
</evidence>
<evidence type="ECO:0000256" key="5">
    <source>
        <dbReference type="ARBA" id="ARBA00022741"/>
    </source>
</evidence>
<dbReference type="EC" id="2.7.7.72" evidence="10"/>
<feature type="domain" description="CCA-adding enzyme C-terminal" evidence="13">
    <location>
        <begin position="299"/>
        <end position="412"/>
    </location>
</feature>
<evidence type="ECO:0000259" key="11">
    <source>
        <dbReference type="Pfam" id="PF01909"/>
    </source>
</evidence>
<evidence type="ECO:0000256" key="10">
    <source>
        <dbReference type="HAMAP-Rule" id="MF_01264"/>
    </source>
</evidence>
<feature type="binding site" evidence="10">
    <location>
        <position position="121"/>
    </location>
    <ligand>
        <name>Mg(2+)</name>
        <dbReference type="ChEBI" id="CHEBI:18420"/>
    </ligand>
</feature>
<dbReference type="GO" id="GO:0004810">
    <property type="term" value="F:CCA tRNA nucleotidyltransferase activity"/>
    <property type="evidence" value="ECO:0007669"/>
    <property type="project" value="UniProtKB-UniRule"/>
</dbReference>
<dbReference type="InterPro" id="IPR011068">
    <property type="entry name" value="NuclTrfase_I-like_C"/>
</dbReference>
<evidence type="ECO:0000313" key="14">
    <source>
        <dbReference type="EMBL" id="BDR91123.1"/>
    </source>
</evidence>
<protein>
    <recommendedName>
        <fullName evidence="10">CCA-adding enzyme</fullName>
        <ecNumber evidence="10">2.7.7.72</ecNumber>
    </recommendedName>
    <alternativeName>
        <fullName evidence="10">CCA tRNA nucleotidyltransferase</fullName>
    </alternativeName>
    <alternativeName>
        <fullName evidence="10">tRNA CCA-pyrophosphorylase</fullName>
    </alternativeName>
    <alternativeName>
        <fullName evidence="10">tRNA adenylyl-/cytidylyl- transferase</fullName>
    </alternativeName>
    <alternativeName>
        <fullName evidence="10">tRNA nucleotidyltransferase</fullName>
    </alternativeName>
    <alternativeName>
        <fullName evidence="10">tRNA-NT</fullName>
    </alternativeName>
</protein>
<dbReference type="GO" id="GO:0001680">
    <property type="term" value="P:tRNA 3'-terminal CCA addition"/>
    <property type="evidence" value="ECO:0007669"/>
    <property type="project" value="UniProtKB-UniRule"/>
</dbReference>
<dbReference type="Proteomes" id="UP000657075">
    <property type="component" value="Unassembled WGS sequence"/>
</dbReference>
<feature type="binding site" evidence="10">
    <location>
        <position position="54"/>
    </location>
    <ligand>
        <name>ATP</name>
        <dbReference type="ChEBI" id="CHEBI:30616"/>
    </ligand>
</feature>
<dbReference type="HAMAP" id="MF_01264">
    <property type="entry name" value="CCA_arch"/>
    <property type="match status" value="1"/>
</dbReference>
<dbReference type="Pfam" id="PF21133">
    <property type="entry name" value="CAA_C"/>
    <property type="match status" value="1"/>
</dbReference>
<evidence type="ECO:0000256" key="4">
    <source>
        <dbReference type="ARBA" id="ARBA00022723"/>
    </source>
</evidence>
<dbReference type="PIRSF" id="PIRSF005335">
    <property type="entry name" value="CCA_arch"/>
    <property type="match status" value="1"/>
</dbReference>
<keyword evidence="17" id="KW-1185">Reference proteome</keyword>
<gene>
    <name evidence="10" type="primary">cca</name>
    <name evidence="15" type="ORF">GCM10007112_17240</name>
    <name evidence="14" type="ORF">Vsou_02160</name>
</gene>
<dbReference type="GO" id="GO:0042245">
    <property type="term" value="P:RNA repair"/>
    <property type="evidence" value="ECO:0007669"/>
    <property type="project" value="UniProtKB-KW"/>
</dbReference>
<dbReference type="Pfam" id="PF01909">
    <property type="entry name" value="NTP_transf_2"/>
    <property type="match status" value="1"/>
</dbReference>
<reference evidence="14" key="4">
    <citation type="journal article" date="2023" name="Microbiol. Resour. Announc.">
        <title>Complete Genome Sequence of Vulcanisaeta souniana Strain IC-059, a Hyperthermophilic Archaeon Isolated from Hot Spring Water in Japan.</title>
        <authorList>
            <person name="Kato S."/>
            <person name="Itoh T."/>
            <person name="Wu L."/>
            <person name="Ma J."/>
            <person name="Ohkuma M."/>
        </authorList>
    </citation>
    <scope>NUCLEOTIDE SEQUENCE</scope>
    <source>
        <strain evidence="14">JCM 11219</strain>
    </source>
</reference>
<dbReference type="EMBL" id="BMNM01000007">
    <property type="protein sequence ID" value="GGI81016.1"/>
    <property type="molecule type" value="Genomic_DNA"/>
</dbReference>
<dbReference type="GO" id="GO:0000287">
    <property type="term" value="F:magnesium ion binding"/>
    <property type="evidence" value="ECO:0007669"/>
    <property type="project" value="UniProtKB-UniRule"/>
</dbReference>
<keyword evidence="4 10" id="KW-0479">Metal-binding</keyword>
<dbReference type="PANTHER" id="PTHR39643:SF1">
    <property type="entry name" value="CCA-ADDING ENZYME"/>
    <property type="match status" value="1"/>
</dbReference>
<dbReference type="GO" id="GO:0000049">
    <property type="term" value="F:tRNA binding"/>
    <property type="evidence" value="ECO:0007669"/>
    <property type="project" value="UniProtKB-UniRule"/>
</dbReference>
<dbReference type="SUPFAM" id="SSF81631">
    <property type="entry name" value="PAP/OAS1 substrate-binding domain"/>
    <property type="match status" value="1"/>
</dbReference>
<evidence type="ECO:0000256" key="2">
    <source>
        <dbReference type="ARBA" id="ARBA00022694"/>
    </source>
</evidence>
<dbReference type="Gene3D" id="3.30.70.1550">
    <property type="entry name" value="Archaeal tRNA CCA-adding enzyme catalytic domain"/>
    <property type="match status" value="1"/>
</dbReference>
<evidence type="ECO:0000259" key="13">
    <source>
        <dbReference type="Pfam" id="PF21133"/>
    </source>
</evidence>
<feature type="binding site" evidence="10">
    <location>
        <position position="57"/>
    </location>
    <ligand>
        <name>ATP</name>
        <dbReference type="ChEBI" id="CHEBI:30616"/>
    </ligand>
</feature>
<dbReference type="Proteomes" id="UP001060771">
    <property type="component" value="Chromosome"/>
</dbReference>
<comment type="catalytic activity">
    <reaction evidence="10">
        <text>a tRNA precursor + 2 CTP + ATP = a tRNA with a 3' CCA end + 3 diphosphate</text>
        <dbReference type="Rhea" id="RHEA:14433"/>
        <dbReference type="Rhea" id="RHEA-COMP:10465"/>
        <dbReference type="Rhea" id="RHEA-COMP:10468"/>
        <dbReference type="ChEBI" id="CHEBI:30616"/>
        <dbReference type="ChEBI" id="CHEBI:33019"/>
        <dbReference type="ChEBI" id="CHEBI:37563"/>
        <dbReference type="ChEBI" id="CHEBI:74896"/>
        <dbReference type="ChEBI" id="CHEBI:83071"/>
        <dbReference type="EC" id="2.7.7.72"/>
    </reaction>
</comment>
<dbReference type="InterPro" id="IPR043519">
    <property type="entry name" value="NT_sf"/>
</dbReference>
<dbReference type="SUPFAM" id="SSF55003">
    <property type="entry name" value="PAP/Archaeal CCA-adding enzyme, C-terminal domain"/>
    <property type="match status" value="1"/>
</dbReference>
<comment type="cofactor">
    <cofactor evidence="10">
        <name>Mg(2+)</name>
        <dbReference type="ChEBI" id="CHEBI:18420"/>
    </cofactor>
</comment>
<keyword evidence="9 10" id="KW-0694">RNA-binding</keyword>
<dbReference type="OrthoDB" id="7378at2157"/>
<reference evidence="15" key="1">
    <citation type="journal article" date="2014" name="Int. J. Syst. Evol. Microbiol.">
        <title>Complete genome sequence of Corynebacterium casei LMG S-19264T (=DSM 44701T), isolated from a smear-ripened cheese.</title>
        <authorList>
            <consortium name="US DOE Joint Genome Institute (JGI-PGF)"/>
            <person name="Walter F."/>
            <person name="Albersmeier A."/>
            <person name="Kalinowski J."/>
            <person name="Ruckert C."/>
        </authorList>
    </citation>
    <scope>NUCLEOTIDE SEQUENCE</scope>
    <source>
        <strain evidence="15">JCM 11219</strain>
    </source>
</reference>
<keyword evidence="7 10" id="KW-0067">ATP-binding</keyword>
<dbReference type="Gene3D" id="3.30.460.10">
    <property type="entry name" value="Beta Polymerase, domain 2"/>
    <property type="match status" value="1"/>
</dbReference>
<dbReference type="PANTHER" id="PTHR39643">
    <property type="entry name" value="CCA-ADDING ENZYME"/>
    <property type="match status" value="1"/>
</dbReference>
<evidence type="ECO:0000256" key="6">
    <source>
        <dbReference type="ARBA" id="ARBA00022800"/>
    </source>
</evidence>
<proteinExistence type="inferred from homology"/>
<comment type="function">
    <text evidence="10">Catalyzes the addition and repair of the essential 3'-terminal CCA sequence in tRNAs without using a nucleic acid template. Adds these three nucleotides in the order of C, C, and A to the tRNA nucleotide-73, using CTP and ATP as substrates and producing inorganic pyrophosphate. tRNA 3'-terminal CCA addition is required both for tRNA processing and repair. Also involved in tRNA surveillance by mediating tandem CCA addition to generate a CCACCA at the 3' terminus of unstable tRNAs. While stable tRNAs receive only 3'-terminal CCA, unstable tRNAs are marked with CCACCA and rapidly degraded.</text>
</comment>
<dbReference type="SUPFAM" id="SSF81301">
    <property type="entry name" value="Nucleotidyltransferase"/>
    <property type="match status" value="1"/>
</dbReference>
<evidence type="ECO:0000259" key="12">
    <source>
        <dbReference type="Pfam" id="PF09249"/>
    </source>
</evidence>
<dbReference type="NCBIfam" id="TIGR03671">
    <property type="entry name" value="cca_archaeal"/>
    <property type="match status" value="1"/>
</dbReference>
<dbReference type="InterPro" id="IPR048833">
    <property type="entry name" value="CAA_C"/>
</dbReference>
<feature type="binding site" evidence="10">
    <location>
        <position position="68"/>
    </location>
    <ligand>
        <name>Mg(2+)</name>
        <dbReference type="ChEBI" id="CHEBI:18420"/>
    </ligand>
</feature>
<keyword evidence="3 10" id="KW-0548">Nucleotidyltransferase</keyword>
<dbReference type="Gene3D" id="1.10.1410.30">
    <property type="entry name" value="CCA tRNA nucleotidyltransferase, domain 2"/>
    <property type="match status" value="1"/>
</dbReference>
<comment type="catalytic activity">
    <reaction evidence="10">
        <text>a tRNA with a 3' CCA end + 2 CTP + ATP = a tRNA with a 3' CCACCA end + 3 diphosphate</text>
        <dbReference type="Rhea" id="RHEA:76235"/>
        <dbReference type="Rhea" id="RHEA-COMP:10468"/>
        <dbReference type="Rhea" id="RHEA-COMP:18655"/>
        <dbReference type="ChEBI" id="CHEBI:30616"/>
        <dbReference type="ChEBI" id="CHEBI:33019"/>
        <dbReference type="ChEBI" id="CHEBI:37563"/>
        <dbReference type="ChEBI" id="CHEBI:83071"/>
        <dbReference type="ChEBI" id="CHEBI:195187"/>
    </reaction>
</comment>
<feature type="binding site" evidence="10">
    <location>
        <position position="163"/>
    </location>
    <ligand>
        <name>CTP</name>
        <dbReference type="ChEBI" id="CHEBI:37563"/>
    </ligand>
</feature>
<feature type="binding site" evidence="10">
    <location>
        <position position="66"/>
    </location>
    <ligand>
        <name>Mg(2+)</name>
        <dbReference type="ChEBI" id="CHEBI:18420"/>
    </ligand>
</feature>
<evidence type="ECO:0000313" key="17">
    <source>
        <dbReference type="Proteomes" id="UP001060771"/>
    </source>
</evidence>
<reference evidence="15" key="2">
    <citation type="submission" date="2020-09" db="EMBL/GenBank/DDBJ databases">
        <authorList>
            <person name="Sun Q."/>
            <person name="Ohkuma M."/>
        </authorList>
    </citation>
    <scope>NUCLEOTIDE SEQUENCE</scope>
    <source>
        <strain evidence="15">JCM 11219</strain>
    </source>
</reference>
<evidence type="ECO:0000313" key="16">
    <source>
        <dbReference type="Proteomes" id="UP000657075"/>
    </source>
</evidence>
<keyword evidence="1 10" id="KW-0808">Transferase</keyword>
<evidence type="ECO:0000256" key="9">
    <source>
        <dbReference type="ARBA" id="ARBA00022884"/>
    </source>
</evidence>
<organism evidence="15 16">
    <name type="scientific">Vulcanisaeta souniana JCM 11219</name>
    <dbReference type="NCBI Taxonomy" id="1293586"/>
    <lineage>
        <taxon>Archaea</taxon>
        <taxon>Thermoproteota</taxon>
        <taxon>Thermoprotei</taxon>
        <taxon>Thermoproteales</taxon>
        <taxon>Thermoproteaceae</taxon>
        <taxon>Vulcanisaeta</taxon>
    </lineage>
</organism>
<dbReference type="GeneID" id="76205769"/>
<feature type="binding site" evidence="10">
    <location>
        <position position="57"/>
    </location>
    <ligand>
        <name>CTP</name>
        <dbReference type="ChEBI" id="CHEBI:37563"/>
    </ligand>
</feature>
<dbReference type="InterPro" id="IPR006116">
    <property type="entry name" value="NT_2-5OAS_ClassI-CCAase"/>
</dbReference>
<dbReference type="EMBL" id="AP026830">
    <property type="protein sequence ID" value="BDR91123.1"/>
    <property type="molecule type" value="Genomic_DNA"/>
</dbReference>
<dbReference type="InterPro" id="IPR008229">
    <property type="entry name" value="CCA-adding_arc"/>
</dbReference>
<evidence type="ECO:0000256" key="3">
    <source>
        <dbReference type="ARBA" id="ARBA00022695"/>
    </source>
</evidence>
<comment type="subunit">
    <text evidence="10">Homodimer.</text>
</comment>
<dbReference type="RefSeq" id="WP_188603582.1">
    <property type="nucleotide sequence ID" value="NZ_AP026830.1"/>
</dbReference>
<evidence type="ECO:0000256" key="1">
    <source>
        <dbReference type="ARBA" id="ARBA00022679"/>
    </source>
</evidence>
<dbReference type="GO" id="GO:0005524">
    <property type="term" value="F:ATP binding"/>
    <property type="evidence" value="ECO:0007669"/>
    <property type="project" value="UniProtKB-UniRule"/>
</dbReference>
<dbReference type="Gene3D" id="3.30.70.590">
    <property type="entry name" value="Poly(A) polymerase predicted RNA binding domain"/>
    <property type="match status" value="1"/>
</dbReference>
<feature type="binding site" evidence="10">
    <location>
        <position position="172"/>
    </location>
    <ligand>
        <name>CTP</name>
        <dbReference type="ChEBI" id="CHEBI:37563"/>
    </ligand>
</feature>
<dbReference type="InterPro" id="IPR042090">
    <property type="entry name" value="CCA_tRNA_nucleotrans_2"/>
</dbReference>
<dbReference type="Pfam" id="PF09249">
    <property type="entry name" value="tRNA_NucTransf2"/>
    <property type="match status" value="1"/>
</dbReference>